<name>A0AAN7CQ87_9PEZI</name>
<feature type="signal peptide" evidence="3">
    <location>
        <begin position="1"/>
        <end position="21"/>
    </location>
</feature>
<evidence type="ECO:0000313" key="4">
    <source>
        <dbReference type="EMBL" id="KAK4246285.1"/>
    </source>
</evidence>
<feature type="region of interest" description="Disordered" evidence="1">
    <location>
        <begin position="26"/>
        <end position="54"/>
    </location>
</feature>
<reference evidence="4" key="2">
    <citation type="submission" date="2023-05" db="EMBL/GenBank/DDBJ databases">
        <authorList>
            <consortium name="Lawrence Berkeley National Laboratory"/>
            <person name="Steindorff A."/>
            <person name="Hensen N."/>
            <person name="Bonometti L."/>
            <person name="Westerberg I."/>
            <person name="Brannstrom I.O."/>
            <person name="Guillou S."/>
            <person name="Cros-Aarteil S."/>
            <person name="Calhoun S."/>
            <person name="Haridas S."/>
            <person name="Kuo A."/>
            <person name="Mondo S."/>
            <person name="Pangilinan J."/>
            <person name="Riley R."/>
            <person name="Labutti K."/>
            <person name="Andreopoulos B."/>
            <person name="Lipzen A."/>
            <person name="Chen C."/>
            <person name="Yanf M."/>
            <person name="Daum C."/>
            <person name="Ng V."/>
            <person name="Clum A."/>
            <person name="Ohm R."/>
            <person name="Martin F."/>
            <person name="Silar P."/>
            <person name="Natvig D."/>
            <person name="Lalanne C."/>
            <person name="Gautier V."/>
            <person name="Ament-Velasquez S.L."/>
            <person name="Kruys A."/>
            <person name="Hutchinson M.I."/>
            <person name="Powell A.J."/>
            <person name="Barry K."/>
            <person name="Miller A.N."/>
            <person name="Grigoriev I.V."/>
            <person name="Debuchy R."/>
            <person name="Gladieux P."/>
            <person name="Thoren M.H."/>
            <person name="Johannesson H."/>
        </authorList>
    </citation>
    <scope>NUCLEOTIDE SEQUENCE</scope>
    <source>
        <strain evidence="4">CBS 359.72</strain>
    </source>
</reference>
<keyword evidence="2" id="KW-0812">Transmembrane</keyword>
<accession>A0AAN7CQ87</accession>
<comment type="caution">
    <text evidence="4">The sequence shown here is derived from an EMBL/GenBank/DDBJ whole genome shotgun (WGS) entry which is preliminary data.</text>
</comment>
<keyword evidence="5" id="KW-1185">Reference proteome</keyword>
<feature type="transmembrane region" description="Helical" evidence="2">
    <location>
        <begin position="237"/>
        <end position="260"/>
    </location>
</feature>
<sequence>MAKSALRSLFALVLVSQLATALQVTPNSPCSSVCRDSHDLDRSDPGSSTTKSSDITCEDADYSRAAGRKFKKCMSCLETSTFSRGSESDTMWFLWPLLTPDLDNLRYTAAYCVFGFPDASNFSPTPCTTKTACGDLEASMRHGIPSPDGTTTYSYCSAGDGNAMDPARFESCIACTSALGTTDYLANFFAALSAGCQQKPAPGTLLGLNDTVFADGPIGIVDPETDDDDDSGLATPVIIGIAVGAVVFLLLIAGTTFVCLRRRRNKRVRTSAQGEFRHRHRSSLSFQCQTHLASPRFWPSADEIVSTPMAESPEVVQVQNRSSIWKQQHPDDGYAPHHYYQGDTTFAVTDSAPSINSRKASTLHITTTTTVPPTPPPQAYTPSSSSPSVDYLRSPLSADTVTSTSALLPAFPPSSSTRSSSNSRFSIKPYVPAEHGVHTPADPAAADVVISPVTAAAAAAGVGNGRTPPLWSSAWSLPSRGSGGSAGIGGVPSLLGRRSPRVGSGGFVVDGASGSPVESLEIQTAFAAPPRR</sequence>
<proteinExistence type="predicted"/>
<dbReference type="Proteomes" id="UP001303647">
    <property type="component" value="Unassembled WGS sequence"/>
</dbReference>
<protein>
    <recommendedName>
        <fullName evidence="6">LPXTG-domain-containing protein</fullName>
    </recommendedName>
</protein>
<dbReference type="EMBL" id="MU857678">
    <property type="protein sequence ID" value="KAK4246285.1"/>
    <property type="molecule type" value="Genomic_DNA"/>
</dbReference>
<evidence type="ECO:0008006" key="6">
    <source>
        <dbReference type="Google" id="ProtNLM"/>
    </source>
</evidence>
<organism evidence="4 5">
    <name type="scientific">Corynascus novoguineensis</name>
    <dbReference type="NCBI Taxonomy" id="1126955"/>
    <lineage>
        <taxon>Eukaryota</taxon>
        <taxon>Fungi</taxon>
        <taxon>Dikarya</taxon>
        <taxon>Ascomycota</taxon>
        <taxon>Pezizomycotina</taxon>
        <taxon>Sordariomycetes</taxon>
        <taxon>Sordariomycetidae</taxon>
        <taxon>Sordariales</taxon>
        <taxon>Chaetomiaceae</taxon>
        <taxon>Corynascus</taxon>
    </lineage>
</organism>
<dbReference type="AlphaFoldDB" id="A0AAN7CQ87"/>
<feature type="compositionally biased region" description="Basic and acidic residues" evidence="1">
    <location>
        <begin position="35"/>
        <end position="44"/>
    </location>
</feature>
<reference evidence="4" key="1">
    <citation type="journal article" date="2023" name="Mol. Phylogenet. Evol.">
        <title>Genome-scale phylogeny and comparative genomics of the fungal order Sordariales.</title>
        <authorList>
            <person name="Hensen N."/>
            <person name="Bonometti L."/>
            <person name="Westerberg I."/>
            <person name="Brannstrom I.O."/>
            <person name="Guillou S."/>
            <person name="Cros-Aarteil S."/>
            <person name="Calhoun S."/>
            <person name="Haridas S."/>
            <person name="Kuo A."/>
            <person name="Mondo S."/>
            <person name="Pangilinan J."/>
            <person name="Riley R."/>
            <person name="LaButti K."/>
            <person name="Andreopoulos B."/>
            <person name="Lipzen A."/>
            <person name="Chen C."/>
            <person name="Yan M."/>
            <person name="Daum C."/>
            <person name="Ng V."/>
            <person name="Clum A."/>
            <person name="Steindorff A."/>
            <person name="Ohm R.A."/>
            <person name="Martin F."/>
            <person name="Silar P."/>
            <person name="Natvig D.O."/>
            <person name="Lalanne C."/>
            <person name="Gautier V."/>
            <person name="Ament-Velasquez S.L."/>
            <person name="Kruys A."/>
            <person name="Hutchinson M.I."/>
            <person name="Powell A.J."/>
            <person name="Barry K."/>
            <person name="Miller A.N."/>
            <person name="Grigoriev I.V."/>
            <person name="Debuchy R."/>
            <person name="Gladieux P."/>
            <person name="Hiltunen Thoren M."/>
            <person name="Johannesson H."/>
        </authorList>
    </citation>
    <scope>NUCLEOTIDE SEQUENCE</scope>
    <source>
        <strain evidence="4">CBS 359.72</strain>
    </source>
</reference>
<evidence type="ECO:0000256" key="3">
    <source>
        <dbReference type="SAM" id="SignalP"/>
    </source>
</evidence>
<keyword evidence="2" id="KW-0472">Membrane</keyword>
<keyword evidence="2" id="KW-1133">Transmembrane helix</keyword>
<evidence type="ECO:0000256" key="1">
    <source>
        <dbReference type="SAM" id="MobiDB-lite"/>
    </source>
</evidence>
<feature type="compositionally biased region" description="Polar residues" evidence="1">
    <location>
        <begin position="45"/>
        <end position="54"/>
    </location>
</feature>
<feature type="region of interest" description="Disordered" evidence="1">
    <location>
        <begin position="366"/>
        <end position="392"/>
    </location>
</feature>
<feature type="chain" id="PRO_5043038493" description="LPXTG-domain-containing protein" evidence="3">
    <location>
        <begin position="22"/>
        <end position="532"/>
    </location>
</feature>
<evidence type="ECO:0000256" key="2">
    <source>
        <dbReference type="SAM" id="Phobius"/>
    </source>
</evidence>
<keyword evidence="3" id="KW-0732">Signal</keyword>
<gene>
    <name evidence="4" type="ORF">C7999DRAFT_42275</name>
</gene>
<evidence type="ECO:0000313" key="5">
    <source>
        <dbReference type="Proteomes" id="UP001303647"/>
    </source>
</evidence>